<dbReference type="InterPro" id="IPR039143">
    <property type="entry name" value="GNPNAT1-like"/>
</dbReference>
<gene>
    <name evidence="2" type="ORF">GLO26_04770</name>
</gene>
<dbReference type="InterPro" id="IPR000182">
    <property type="entry name" value="GNAT_dom"/>
</dbReference>
<dbReference type="Proteomes" id="UP000638836">
    <property type="component" value="Unassembled WGS sequence"/>
</dbReference>
<dbReference type="PANTHER" id="PTHR13355">
    <property type="entry name" value="GLUCOSAMINE 6-PHOSPHATE N-ACETYLTRANSFERASE"/>
    <property type="match status" value="1"/>
</dbReference>
<evidence type="ECO:0000313" key="3">
    <source>
        <dbReference type="Proteomes" id="UP000638836"/>
    </source>
</evidence>
<dbReference type="PANTHER" id="PTHR13355:SF11">
    <property type="entry name" value="GLUCOSAMINE 6-PHOSPHATE N-ACETYLTRANSFERASE"/>
    <property type="match status" value="1"/>
</dbReference>
<reference evidence="2 3" key="1">
    <citation type="journal article" date="2020" name="Microorganisms">
        <title>New Insight into Antimicrobial Compounds from Food and Marine-Sourced Carnobacterium Species through Phenotype and Genome Analyses.</title>
        <authorList>
            <person name="Begrem S."/>
            <person name="Ivaniuk F."/>
            <person name="Gigout-Chevalier F."/>
            <person name="Kolypczuk L."/>
            <person name="Bonnetot S."/>
            <person name="Leroi F."/>
            <person name="Grovel O."/>
            <person name="Delbarre-Ladrat C."/>
            <person name="Passerini D."/>
        </authorList>
    </citation>
    <scope>NUCLEOTIDE SEQUENCE [LARGE SCALE GENOMIC DNA]</scope>
    <source>
        <strain evidence="2 3">MIP2551</strain>
    </source>
</reference>
<proteinExistence type="predicted"/>
<dbReference type="EMBL" id="WNJQ01000003">
    <property type="protein sequence ID" value="MBC9825144.1"/>
    <property type="molecule type" value="Genomic_DNA"/>
</dbReference>
<dbReference type="SUPFAM" id="SSF55729">
    <property type="entry name" value="Acyl-CoA N-acyltransferases (Nat)"/>
    <property type="match status" value="1"/>
</dbReference>
<dbReference type="Gene3D" id="3.40.630.30">
    <property type="match status" value="1"/>
</dbReference>
<dbReference type="PROSITE" id="PS51186">
    <property type="entry name" value="GNAT"/>
    <property type="match status" value="1"/>
</dbReference>
<dbReference type="Pfam" id="PF13673">
    <property type="entry name" value="Acetyltransf_10"/>
    <property type="match status" value="1"/>
</dbReference>
<dbReference type="CDD" id="cd04301">
    <property type="entry name" value="NAT_SF"/>
    <property type="match status" value="1"/>
</dbReference>
<dbReference type="InterPro" id="IPR016181">
    <property type="entry name" value="Acyl_CoA_acyltransferase"/>
</dbReference>
<name>A0ABR7TCG5_9LACT</name>
<comment type="caution">
    <text evidence="2">The sequence shown here is derived from an EMBL/GenBank/DDBJ whole genome shotgun (WGS) entry which is preliminary data.</text>
</comment>
<evidence type="ECO:0000259" key="1">
    <source>
        <dbReference type="PROSITE" id="PS51186"/>
    </source>
</evidence>
<keyword evidence="3" id="KW-1185">Reference proteome</keyword>
<protein>
    <submittedName>
        <fullName evidence="2">GNAT family N-acetyltransferase</fullName>
    </submittedName>
</protein>
<sequence>MEFIWTVDLTSGYYNDAISIRKKVFVEEQHVPPELEIDDLEDKTIHVIGYLEDKAVSTARLYQKNDTTFKVQRVAVSLDFRKQNLGNQLMLEIERYAKEKQVNQLILDAQDHALSFYEKLGYQIEGDSFMDAGIPHHKMVKTLNL</sequence>
<organism evidence="2 3">
    <name type="scientific">Carnobacterium inhibens</name>
    <dbReference type="NCBI Taxonomy" id="147709"/>
    <lineage>
        <taxon>Bacteria</taxon>
        <taxon>Bacillati</taxon>
        <taxon>Bacillota</taxon>
        <taxon>Bacilli</taxon>
        <taxon>Lactobacillales</taxon>
        <taxon>Carnobacteriaceae</taxon>
        <taxon>Carnobacterium</taxon>
    </lineage>
</organism>
<evidence type="ECO:0000313" key="2">
    <source>
        <dbReference type="EMBL" id="MBC9825144.1"/>
    </source>
</evidence>
<dbReference type="RefSeq" id="WP_023177339.1">
    <property type="nucleotide sequence ID" value="NZ_WNJQ01000003.1"/>
</dbReference>
<feature type="domain" description="N-acetyltransferase" evidence="1">
    <location>
        <begin position="4"/>
        <end position="144"/>
    </location>
</feature>
<accession>A0ABR7TCG5</accession>